<evidence type="ECO:0000313" key="2">
    <source>
        <dbReference type="EMBL" id="OPJ65844.1"/>
    </source>
</evidence>
<dbReference type="InterPro" id="IPR036526">
    <property type="entry name" value="C-N_Hydrolase_sf"/>
</dbReference>
<dbReference type="GO" id="GO:0106008">
    <property type="term" value="F:2-oxoglutaramate amidase activity"/>
    <property type="evidence" value="ECO:0007669"/>
    <property type="project" value="UniProtKB-EC"/>
</dbReference>
<gene>
    <name evidence="2" type="ORF">CLCHR_04170</name>
</gene>
<proteinExistence type="predicted"/>
<accession>A0A1V4J1F2</accession>
<protein>
    <submittedName>
        <fullName evidence="2">2-oxoglutaramate amidase</fullName>
        <ecNumber evidence="2">3.5.1.111</ecNumber>
    </submittedName>
</protein>
<keyword evidence="2" id="KW-0378">Hydrolase</keyword>
<dbReference type="PANTHER" id="PTHR47799:SF1">
    <property type="entry name" value="OMEGA-AMIDASE YAFV"/>
    <property type="match status" value="1"/>
</dbReference>
<feature type="domain" description="CN hydrolase" evidence="1">
    <location>
        <begin position="1"/>
        <end position="233"/>
    </location>
</feature>
<comment type="caution">
    <text evidence="2">The sequence shown here is derived from an EMBL/GenBank/DDBJ whole genome shotgun (WGS) entry which is preliminary data.</text>
</comment>
<dbReference type="AlphaFoldDB" id="A0A1V4J1F2"/>
<keyword evidence="3" id="KW-1185">Reference proteome</keyword>
<dbReference type="OrthoDB" id="9811121at2"/>
<dbReference type="PANTHER" id="PTHR47799">
    <property type="entry name" value="OMEGA-AMIDASE YAFV"/>
    <property type="match status" value="1"/>
</dbReference>
<dbReference type="EMBL" id="MZGT01000004">
    <property type="protein sequence ID" value="OPJ65844.1"/>
    <property type="molecule type" value="Genomic_DNA"/>
</dbReference>
<dbReference type="Pfam" id="PF00795">
    <property type="entry name" value="CN_hydrolase"/>
    <property type="match status" value="1"/>
</dbReference>
<reference evidence="2 3" key="1">
    <citation type="submission" date="2017-03" db="EMBL/GenBank/DDBJ databases">
        <title>Genome sequence of Clostridium chromiireducens DSM 23318.</title>
        <authorList>
            <person name="Poehlein A."/>
            <person name="Daniel R."/>
        </authorList>
    </citation>
    <scope>NUCLEOTIDE SEQUENCE [LARGE SCALE GENOMIC DNA]</scope>
    <source>
        <strain evidence="2 3">DSM 23318</strain>
    </source>
</reference>
<dbReference type="RefSeq" id="WP_079438018.1">
    <property type="nucleotide sequence ID" value="NZ_MZGT01000004.1"/>
</dbReference>
<sequence>MIIGIAQVDMAWEDIISNMTKFEKLIKEAAENGVELILFPEMALTGFTMNINKLSLSESDIVSWIRKLSLDNNISIGFGYAIKVDEKGKNKYTIISNEGNTLASYTKIHPFSHGGEDKKYYSGNNISSCVINEFKITPFICYDLRFPEIFQIASKESHIITVAASWPKEREEHWLALLRARAIENQCYIIGINRVGIGGGLEYNGASIFVNPNGEILNELSSEEMLIIRDVNINDIIKSRQEFDIRKDRREAIYQIMNK</sequence>
<dbReference type="STRING" id="225345.CLCHR_04170"/>
<evidence type="ECO:0000313" key="3">
    <source>
        <dbReference type="Proteomes" id="UP000191056"/>
    </source>
</evidence>
<name>A0A1V4J1F2_9CLOT</name>
<dbReference type="EC" id="3.5.1.111" evidence="2"/>
<dbReference type="SUPFAM" id="SSF56317">
    <property type="entry name" value="Carbon-nitrogen hydrolase"/>
    <property type="match status" value="1"/>
</dbReference>
<organism evidence="2 3">
    <name type="scientific">Clostridium chromiireducens</name>
    <dbReference type="NCBI Taxonomy" id="225345"/>
    <lineage>
        <taxon>Bacteria</taxon>
        <taxon>Bacillati</taxon>
        <taxon>Bacillota</taxon>
        <taxon>Clostridia</taxon>
        <taxon>Eubacteriales</taxon>
        <taxon>Clostridiaceae</taxon>
        <taxon>Clostridium</taxon>
    </lineage>
</organism>
<dbReference type="InterPro" id="IPR003010">
    <property type="entry name" value="C-N_Hydrolase"/>
</dbReference>
<dbReference type="InterPro" id="IPR052737">
    <property type="entry name" value="Omega-amidase_YafV"/>
</dbReference>
<dbReference type="PROSITE" id="PS50263">
    <property type="entry name" value="CN_HYDROLASE"/>
    <property type="match status" value="1"/>
</dbReference>
<dbReference type="Gene3D" id="3.60.110.10">
    <property type="entry name" value="Carbon-nitrogen hydrolase"/>
    <property type="match status" value="1"/>
</dbReference>
<dbReference type="GO" id="GO:0050152">
    <property type="term" value="F:omega-amidase activity"/>
    <property type="evidence" value="ECO:0007669"/>
    <property type="project" value="TreeGrafter"/>
</dbReference>
<dbReference type="Proteomes" id="UP000191056">
    <property type="component" value="Unassembled WGS sequence"/>
</dbReference>
<evidence type="ECO:0000259" key="1">
    <source>
        <dbReference type="PROSITE" id="PS50263"/>
    </source>
</evidence>